<gene>
    <name evidence="2" type="ORF">COI69_30120</name>
</gene>
<dbReference type="Pfam" id="PF13676">
    <property type="entry name" value="TIR_2"/>
    <property type="match status" value="1"/>
</dbReference>
<dbReference type="PROSITE" id="PS50104">
    <property type="entry name" value="TIR"/>
    <property type="match status" value="1"/>
</dbReference>
<evidence type="ECO:0000313" key="2">
    <source>
        <dbReference type="EMBL" id="PHG74466.1"/>
    </source>
</evidence>
<dbReference type="InterPro" id="IPR007421">
    <property type="entry name" value="Schlafen_AlbA_2_dom"/>
</dbReference>
<name>A0A9X7E0W3_BACCE</name>
<dbReference type="AlphaFoldDB" id="A0A9X7E0W3"/>
<accession>A0A9X7E0W3</accession>
<dbReference type="RefSeq" id="WP_098773348.1">
    <property type="nucleotide sequence ID" value="NZ_NUQH01000004.1"/>
</dbReference>
<dbReference type="Proteomes" id="UP000225135">
    <property type="component" value="Unassembled WGS sequence"/>
</dbReference>
<reference evidence="2 3" key="1">
    <citation type="submission" date="2017-09" db="EMBL/GenBank/DDBJ databases">
        <title>Large-scale bioinformatics analysis of Bacillus genomes uncovers conserved roles of natural products in bacterial physiology.</title>
        <authorList>
            <consortium name="Agbiome Team Llc"/>
            <person name="Bleich R.M."/>
            <person name="Grubbs K.J."/>
            <person name="Santa Maria K.C."/>
            <person name="Allen S.E."/>
            <person name="Farag S."/>
            <person name="Shank E.A."/>
            <person name="Bowers A."/>
        </authorList>
    </citation>
    <scope>NUCLEOTIDE SEQUENCE [LARGE SCALE GENOMIC DNA]</scope>
    <source>
        <strain evidence="2 3">AFS029792</strain>
    </source>
</reference>
<dbReference type="InterPro" id="IPR038461">
    <property type="entry name" value="Schlafen_AlbA_2_dom_sf"/>
</dbReference>
<evidence type="ECO:0000259" key="1">
    <source>
        <dbReference type="PROSITE" id="PS50104"/>
    </source>
</evidence>
<feature type="domain" description="TIR" evidence="1">
    <location>
        <begin position="124"/>
        <end position="261"/>
    </location>
</feature>
<evidence type="ECO:0000313" key="3">
    <source>
        <dbReference type="Proteomes" id="UP000225135"/>
    </source>
</evidence>
<organism evidence="2 3">
    <name type="scientific">Bacillus cereus</name>
    <dbReference type="NCBI Taxonomy" id="1396"/>
    <lineage>
        <taxon>Bacteria</taxon>
        <taxon>Bacillati</taxon>
        <taxon>Bacillota</taxon>
        <taxon>Bacilli</taxon>
        <taxon>Bacillales</taxon>
        <taxon>Bacillaceae</taxon>
        <taxon>Bacillus</taxon>
        <taxon>Bacillus cereus group</taxon>
    </lineage>
</organism>
<dbReference type="GO" id="GO:0007165">
    <property type="term" value="P:signal transduction"/>
    <property type="evidence" value="ECO:0007669"/>
    <property type="project" value="InterPro"/>
</dbReference>
<dbReference type="SUPFAM" id="SSF52200">
    <property type="entry name" value="Toll/Interleukin receptor TIR domain"/>
    <property type="match status" value="1"/>
</dbReference>
<dbReference type="EMBL" id="NUUR01000129">
    <property type="protein sequence ID" value="PHG74466.1"/>
    <property type="molecule type" value="Genomic_DNA"/>
</dbReference>
<dbReference type="InterPro" id="IPR035897">
    <property type="entry name" value="Toll_tir_struct_dom_sf"/>
</dbReference>
<protein>
    <recommendedName>
        <fullName evidence="1">TIR domain-containing protein</fullName>
    </recommendedName>
</protein>
<dbReference type="Gene3D" id="3.40.50.10140">
    <property type="entry name" value="Toll/interleukin-1 receptor homology (TIR) domain"/>
    <property type="match status" value="1"/>
</dbReference>
<sequence length="281" mass="32491">MENIILDKINKNNRNQIKYYRTLETASEIALNITALANAGGGFIVFGVKDNYTYLEIKGIGIDYNAKKILNELQLYCDKNIYKVSLYNEKRKMLIAIEVKGLKRKTLFNGRKYIMDQNMQPVIIKEKIFISHSSKDKKYGEALVKLLRGLGLQRNQIIFTSDDDYGIPLDMNIFEYLKAQINEGAYMIYLLSNNYYDSVACLNEMGAAWVVQNDYTVIGIPDFSFDNPKFSSGAIDPRRIGFTLDNKKRLVEFKNKILDRFQLQVDEADWNRILDEHIVSL</sequence>
<proteinExistence type="predicted"/>
<comment type="caution">
    <text evidence="2">The sequence shown here is derived from an EMBL/GenBank/DDBJ whole genome shotgun (WGS) entry which is preliminary data.</text>
</comment>
<dbReference type="Pfam" id="PF04326">
    <property type="entry name" value="SLFN_AlbA_2"/>
    <property type="match status" value="1"/>
</dbReference>
<dbReference type="Gene3D" id="3.30.950.30">
    <property type="entry name" value="Schlafen, AAA domain"/>
    <property type="match status" value="1"/>
</dbReference>
<dbReference type="InterPro" id="IPR000157">
    <property type="entry name" value="TIR_dom"/>
</dbReference>